<reference evidence="2 3" key="1">
    <citation type="submission" date="2024-05" db="EMBL/GenBank/DDBJ databases">
        <title>A draft genome resource for the thread blight pathogen Marasmius tenuissimus strain MS-2.</title>
        <authorList>
            <person name="Yulfo-Soto G.E."/>
            <person name="Baruah I.K."/>
            <person name="Amoako-Attah I."/>
            <person name="Bukari Y."/>
            <person name="Meinhardt L.W."/>
            <person name="Bailey B.A."/>
            <person name="Cohen S.P."/>
        </authorList>
    </citation>
    <scope>NUCLEOTIDE SEQUENCE [LARGE SCALE GENOMIC DNA]</scope>
    <source>
        <strain evidence="2 3">MS-2</strain>
    </source>
</reference>
<name>A0ABR2ZXB0_9AGAR</name>
<proteinExistence type="predicted"/>
<sequence length="439" mass="47368">MFIHTTSAERNSGLPEFHVKYAEYDSDGPTNSETDEDVEHDSDSDSEGSSSTREQQQPGDPLPSSNVQALDVAESEFATNLDRGANKRQRIDTGCDPQAEGIASHDHLDQTPEHLRHKNDATSDRRIVDSLGESVRRICPLSPIRPTLRTNLGHEVYQSTDMETFIARPAGRTSLRANQESQILPSTLTNISWADISFGTPPSMAVAPFYPTQPVGLLRMSQPEVEAISYEHVRAESGSAYANQSTYSVGASNPTSTAGNILEDVRWSRMLQSMSFTDANSSLYGPPAFDTDSMVSYPLFSTVQAPACSTSTVGPVNGDAPFIPYHTEGHLVPRQESWAHVPADSSGSSYGQSDTDSMVSYPLVSTVHAPSYSTSTVGPANGDAPFIPYHTEGHLVPRQESWAHVPAASSGPSYGQSGPPVGNGGWNSWGDDAGDQRYE</sequence>
<evidence type="ECO:0000313" key="3">
    <source>
        <dbReference type="Proteomes" id="UP001437256"/>
    </source>
</evidence>
<protein>
    <submittedName>
        <fullName evidence="2">Uncharacterized protein</fullName>
    </submittedName>
</protein>
<dbReference type="EMBL" id="JBBXMP010000044">
    <property type="protein sequence ID" value="KAL0065714.1"/>
    <property type="molecule type" value="Genomic_DNA"/>
</dbReference>
<feature type="region of interest" description="Disordered" evidence="1">
    <location>
        <begin position="1"/>
        <end position="103"/>
    </location>
</feature>
<organism evidence="2 3">
    <name type="scientific">Marasmius tenuissimus</name>
    <dbReference type="NCBI Taxonomy" id="585030"/>
    <lineage>
        <taxon>Eukaryota</taxon>
        <taxon>Fungi</taxon>
        <taxon>Dikarya</taxon>
        <taxon>Basidiomycota</taxon>
        <taxon>Agaricomycotina</taxon>
        <taxon>Agaricomycetes</taxon>
        <taxon>Agaricomycetidae</taxon>
        <taxon>Agaricales</taxon>
        <taxon>Marasmiineae</taxon>
        <taxon>Marasmiaceae</taxon>
        <taxon>Marasmius</taxon>
    </lineage>
</organism>
<evidence type="ECO:0000313" key="2">
    <source>
        <dbReference type="EMBL" id="KAL0065714.1"/>
    </source>
</evidence>
<feature type="compositionally biased region" description="Acidic residues" evidence="1">
    <location>
        <begin position="33"/>
        <end position="46"/>
    </location>
</feature>
<dbReference type="Proteomes" id="UP001437256">
    <property type="component" value="Unassembled WGS sequence"/>
</dbReference>
<gene>
    <name evidence="2" type="ORF">AAF712_007355</name>
</gene>
<feature type="region of interest" description="Disordered" evidence="1">
    <location>
        <begin position="406"/>
        <end position="439"/>
    </location>
</feature>
<keyword evidence="3" id="KW-1185">Reference proteome</keyword>
<feature type="compositionally biased region" description="Low complexity" evidence="1">
    <location>
        <begin position="406"/>
        <end position="420"/>
    </location>
</feature>
<evidence type="ECO:0000256" key="1">
    <source>
        <dbReference type="SAM" id="MobiDB-lite"/>
    </source>
</evidence>
<comment type="caution">
    <text evidence="2">The sequence shown here is derived from an EMBL/GenBank/DDBJ whole genome shotgun (WGS) entry which is preliminary data.</text>
</comment>
<accession>A0ABR2ZXB0</accession>
<feature type="compositionally biased region" description="Polar residues" evidence="1">
    <location>
        <begin position="55"/>
        <end position="68"/>
    </location>
</feature>
<feature type="compositionally biased region" description="Polar residues" evidence="1">
    <location>
        <begin position="1"/>
        <end position="10"/>
    </location>
</feature>